<comment type="caution">
    <text evidence="2">The sequence shown here is derived from an EMBL/GenBank/DDBJ whole genome shotgun (WGS) entry which is preliminary data.</text>
</comment>
<evidence type="ECO:0000313" key="2">
    <source>
        <dbReference type="EMBL" id="GGO47535.1"/>
    </source>
</evidence>
<dbReference type="EMBL" id="BMMP01000005">
    <property type="protein sequence ID" value="GGO47535.1"/>
    <property type="molecule type" value="Genomic_DNA"/>
</dbReference>
<evidence type="ECO:0000313" key="3">
    <source>
        <dbReference type="Proteomes" id="UP000631535"/>
    </source>
</evidence>
<feature type="region of interest" description="Disordered" evidence="1">
    <location>
        <begin position="1"/>
        <end position="21"/>
    </location>
</feature>
<gene>
    <name evidence="2" type="ORF">GCM10012287_20420</name>
</gene>
<organism evidence="2 3">
    <name type="scientific">Streptomyces daqingensis</name>
    <dbReference type="NCBI Taxonomy" id="1472640"/>
    <lineage>
        <taxon>Bacteria</taxon>
        <taxon>Bacillati</taxon>
        <taxon>Actinomycetota</taxon>
        <taxon>Actinomycetes</taxon>
        <taxon>Kitasatosporales</taxon>
        <taxon>Streptomycetaceae</taxon>
        <taxon>Streptomyces</taxon>
    </lineage>
</organism>
<protein>
    <submittedName>
        <fullName evidence="2">Uncharacterized protein</fullName>
    </submittedName>
</protein>
<evidence type="ECO:0000256" key="1">
    <source>
        <dbReference type="SAM" id="MobiDB-lite"/>
    </source>
</evidence>
<reference evidence="3" key="1">
    <citation type="journal article" date="2019" name="Int. J. Syst. Evol. Microbiol.">
        <title>The Global Catalogue of Microorganisms (GCM) 10K type strain sequencing project: providing services to taxonomists for standard genome sequencing and annotation.</title>
        <authorList>
            <consortium name="The Broad Institute Genomics Platform"/>
            <consortium name="The Broad Institute Genome Sequencing Center for Infectious Disease"/>
            <person name="Wu L."/>
            <person name="Ma J."/>
        </authorList>
    </citation>
    <scope>NUCLEOTIDE SEQUENCE [LARGE SCALE GENOMIC DNA]</scope>
    <source>
        <strain evidence="3">CGMCC 4.7178</strain>
    </source>
</reference>
<keyword evidence="3" id="KW-1185">Reference proteome</keyword>
<sequence>MVDVGERTDGTFPEDDAFPENGALASRRAGRGLQLASVARPDRAIQSRSGVPDADSVNPRAPAWAAHTH</sequence>
<dbReference type="Proteomes" id="UP000631535">
    <property type="component" value="Unassembled WGS sequence"/>
</dbReference>
<feature type="region of interest" description="Disordered" evidence="1">
    <location>
        <begin position="34"/>
        <end position="69"/>
    </location>
</feature>
<proteinExistence type="predicted"/>
<accession>A0ABQ2M705</accession>
<name>A0ABQ2M705_9ACTN</name>